<feature type="domain" description="Leucine-rich repeat-containing N-terminal plant-type" evidence="11">
    <location>
        <begin position="24"/>
        <end position="73"/>
    </location>
</feature>
<evidence type="ECO:0000313" key="12">
    <source>
        <dbReference type="EMBL" id="OMO54432.1"/>
    </source>
</evidence>
<keyword evidence="9" id="KW-0325">Glycoprotein</keyword>
<evidence type="ECO:0000256" key="8">
    <source>
        <dbReference type="ARBA" id="ARBA00023170"/>
    </source>
</evidence>
<proteinExistence type="predicted"/>
<dbReference type="InterPro" id="IPR013210">
    <property type="entry name" value="LRR_N_plant-typ"/>
</dbReference>
<evidence type="ECO:0000256" key="6">
    <source>
        <dbReference type="ARBA" id="ARBA00022989"/>
    </source>
</evidence>
<keyword evidence="4 10" id="KW-0732">Signal</keyword>
<evidence type="ECO:0000256" key="7">
    <source>
        <dbReference type="ARBA" id="ARBA00023136"/>
    </source>
</evidence>
<dbReference type="STRING" id="210143.A0A1R3G8L6"/>
<evidence type="ECO:0000256" key="4">
    <source>
        <dbReference type="ARBA" id="ARBA00022729"/>
    </source>
</evidence>
<keyword evidence="3" id="KW-0812">Transmembrane</keyword>
<dbReference type="OMA" id="VAHIHES"/>
<dbReference type="GO" id="GO:0016020">
    <property type="term" value="C:membrane"/>
    <property type="evidence" value="ECO:0007669"/>
    <property type="project" value="UniProtKB-SubCell"/>
</dbReference>
<accession>A0A1R3G8L6</accession>
<keyword evidence="13" id="KW-1185">Reference proteome</keyword>
<evidence type="ECO:0000256" key="5">
    <source>
        <dbReference type="ARBA" id="ARBA00022737"/>
    </source>
</evidence>
<comment type="subcellular location">
    <subcellularLocation>
        <location evidence="1">Membrane</location>
        <topology evidence="1">Single-pass type I membrane protein</topology>
    </subcellularLocation>
</comment>
<evidence type="ECO:0000313" key="13">
    <source>
        <dbReference type="Proteomes" id="UP000188268"/>
    </source>
</evidence>
<evidence type="ECO:0000259" key="11">
    <source>
        <dbReference type="Pfam" id="PF08263"/>
    </source>
</evidence>
<keyword evidence="6" id="KW-1133">Transmembrane helix</keyword>
<dbReference type="PANTHER" id="PTHR48063:SF35">
    <property type="entry name" value="RECEPTOR-LIKE PROTEIN 12"/>
    <property type="match status" value="1"/>
</dbReference>
<feature type="signal peptide" evidence="10">
    <location>
        <begin position="1"/>
        <end position="21"/>
    </location>
</feature>
<comment type="caution">
    <text evidence="12">The sequence shown here is derived from an EMBL/GenBank/DDBJ whole genome shotgun (WGS) entry which is preliminary data.</text>
</comment>
<dbReference type="SUPFAM" id="SSF52058">
    <property type="entry name" value="L domain-like"/>
    <property type="match status" value="1"/>
</dbReference>
<dbReference type="Gene3D" id="3.80.10.10">
    <property type="entry name" value="Ribonuclease Inhibitor"/>
    <property type="match status" value="1"/>
</dbReference>
<evidence type="ECO:0000256" key="2">
    <source>
        <dbReference type="ARBA" id="ARBA00022614"/>
    </source>
</evidence>
<gene>
    <name evidence="12" type="ORF">CCACVL1_27808</name>
</gene>
<dbReference type="Gramene" id="OMO54432">
    <property type="protein sequence ID" value="OMO54432"/>
    <property type="gene ID" value="CCACVL1_27808"/>
</dbReference>
<sequence>MRKFLLVLSLIALVFLEGCNGCLEEERKGLLELKKAFVNEYSNDSLLPSSWKNIHDPESTTTDCCSWERVTCNSTTGHVIELFLQELKLGEATSGNWNQISLFQSFEQLGILNLSSNYLPDWNTTAGEGI</sequence>
<evidence type="ECO:0000256" key="3">
    <source>
        <dbReference type="ARBA" id="ARBA00022692"/>
    </source>
</evidence>
<reference evidence="12 13" key="1">
    <citation type="submission" date="2013-09" db="EMBL/GenBank/DDBJ databases">
        <title>Corchorus capsularis genome sequencing.</title>
        <authorList>
            <person name="Alam M."/>
            <person name="Haque M.S."/>
            <person name="Islam M.S."/>
            <person name="Emdad E.M."/>
            <person name="Islam M.M."/>
            <person name="Ahmed B."/>
            <person name="Halim A."/>
            <person name="Hossen Q.M.M."/>
            <person name="Hossain M.Z."/>
            <person name="Ahmed R."/>
            <person name="Khan M.M."/>
            <person name="Islam R."/>
            <person name="Rashid M.M."/>
            <person name="Khan S.A."/>
            <person name="Rahman M.S."/>
            <person name="Alam M."/>
        </authorList>
    </citation>
    <scope>NUCLEOTIDE SEQUENCE [LARGE SCALE GENOMIC DNA]</scope>
    <source>
        <strain evidence="13">cv. CVL-1</strain>
        <tissue evidence="12">Whole seedling</tissue>
    </source>
</reference>
<dbReference type="Proteomes" id="UP000188268">
    <property type="component" value="Unassembled WGS sequence"/>
</dbReference>
<dbReference type="InterPro" id="IPR032675">
    <property type="entry name" value="LRR_dom_sf"/>
</dbReference>
<dbReference type="AlphaFoldDB" id="A0A1R3G8L6"/>
<dbReference type="InterPro" id="IPR046956">
    <property type="entry name" value="RLP23-like"/>
</dbReference>
<keyword evidence="7" id="KW-0472">Membrane</keyword>
<keyword evidence="5" id="KW-0677">Repeat</keyword>
<evidence type="ECO:0000256" key="1">
    <source>
        <dbReference type="ARBA" id="ARBA00004479"/>
    </source>
</evidence>
<keyword evidence="2" id="KW-0433">Leucine-rich repeat</keyword>
<protein>
    <recommendedName>
        <fullName evidence="11">Leucine-rich repeat-containing N-terminal plant-type domain-containing protein</fullName>
    </recommendedName>
</protein>
<dbReference type="PANTHER" id="PTHR48063">
    <property type="entry name" value="LRR RECEPTOR-LIKE KINASE"/>
    <property type="match status" value="1"/>
</dbReference>
<dbReference type="OrthoDB" id="973305at2759"/>
<organism evidence="12 13">
    <name type="scientific">Corchorus capsularis</name>
    <name type="common">Jute</name>
    <dbReference type="NCBI Taxonomy" id="210143"/>
    <lineage>
        <taxon>Eukaryota</taxon>
        <taxon>Viridiplantae</taxon>
        <taxon>Streptophyta</taxon>
        <taxon>Embryophyta</taxon>
        <taxon>Tracheophyta</taxon>
        <taxon>Spermatophyta</taxon>
        <taxon>Magnoliopsida</taxon>
        <taxon>eudicotyledons</taxon>
        <taxon>Gunneridae</taxon>
        <taxon>Pentapetalae</taxon>
        <taxon>rosids</taxon>
        <taxon>malvids</taxon>
        <taxon>Malvales</taxon>
        <taxon>Malvaceae</taxon>
        <taxon>Grewioideae</taxon>
        <taxon>Apeibeae</taxon>
        <taxon>Corchorus</taxon>
    </lineage>
</organism>
<evidence type="ECO:0000256" key="10">
    <source>
        <dbReference type="SAM" id="SignalP"/>
    </source>
</evidence>
<keyword evidence="8" id="KW-0675">Receptor</keyword>
<name>A0A1R3G8L6_COCAP</name>
<evidence type="ECO:0000256" key="9">
    <source>
        <dbReference type="ARBA" id="ARBA00023180"/>
    </source>
</evidence>
<dbReference type="EMBL" id="AWWV01014978">
    <property type="protein sequence ID" value="OMO54432.1"/>
    <property type="molecule type" value="Genomic_DNA"/>
</dbReference>
<feature type="chain" id="PRO_5012096653" description="Leucine-rich repeat-containing N-terminal plant-type domain-containing protein" evidence="10">
    <location>
        <begin position="22"/>
        <end position="130"/>
    </location>
</feature>
<dbReference type="Pfam" id="PF08263">
    <property type="entry name" value="LRRNT_2"/>
    <property type="match status" value="1"/>
</dbReference>